<evidence type="ECO:0000256" key="2">
    <source>
        <dbReference type="ARBA" id="ARBA00022679"/>
    </source>
</evidence>
<sequence>MGRIGVLPVLFGLIALAAFLAMRFWTIPAIREGAGGLDMFDLWIDGYSPDYARLFLARISPAAEALYLGPQRLLDTLLPLALAGFLAVTGYRVAVGWSWPLAVALALVPLVYFTFDMLENAQVAVMLRRGLAQDAMAEAASLFTVWKVRSLQAALAAVIFVAVTRAVVAGLATKERDEMGFTVAIDGPAAAGKGTVSKAVAAHFGFAHLDTGLLYRAVGRKVIEGADRLAAAKALLAEDLEAEGLRTPEVAQAASQVAVDPEVRAALVDFQRAFAARAGGAVLDGRDIGTVICPEAQVKLFVTASPEVRAERRYLELAATGHEVTREEVLADVIARDERDSERATAPLRPAEDAVVIDTSDLSIDDAVAAAIAAIEARRG</sequence>
<keyword evidence="3 8" id="KW-0547">Nucleotide-binding</keyword>
<evidence type="ECO:0000256" key="9">
    <source>
        <dbReference type="SAM" id="Phobius"/>
    </source>
</evidence>
<reference evidence="11" key="1">
    <citation type="journal article" date="2023" name="Int. J. Syst. Evol. Microbiol.">
        <title>Sinisalibacter aestuarii sp. nov., isolated from estuarine sediment of the Arakawa River.</title>
        <authorList>
            <person name="Arafat S.T."/>
            <person name="Hirano S."/>
            <person name="Sato A."/>
            <person name="Takeuchi K."/>
            <person name="Yasuda T."/>
            <person name="Terahara T."/>
            <person name="Hamada M."/>
            <person name="Kobayashi T."/>
        </authorList>
    </citation>
    <scope>NUCLEOTIDE SEQUENCE</scope>
    <source>
        <strain evidence="11">B-399</strain>
    </source>
</reference>
<dbReference type="SUPFAM" id="SSF52540">
    <property type="entry name" value="P-loop containing nucleoside triphosphate hydrolases"/>
    <property type="match status" value="1"/>
</dbReference>
<keyword evidence="4 8" id="KW-0418">Kinase</keyword>
<keyword evidence="5 8" id="KW-0067">ATP-binding</keyword>
<evidence type="ECO:0000256" key="8">
    <source>
        <dbReference type="HAMAP-Rule" id="MF_00238"/>
    </source>
</evidence>
<proteinExistence type="inferred from homology"/>
<evidence type="ECO:0000256" key="6">
    <source>
        <dbReference type="ARBA" id="ARBA00047615"/>
    </source>
</evidence>
<keyword evidence="9" id="KW-1133">Transmembrane helix</keyword>
<dbReference type="CDD" id="cd02020">
    <property type="entry name" value="CMPK"/>
    <property type="match status" value="1"/>
</dbReference>
<keyword evidence="8" id="KW-0963">Cytoplasm</keyword>
<dbReference type="InterPro" id="IPR003136">
    <property type="entry name" value="Cytidylate_kin"/>
</dbReference>
<dbReference type="NCBIfam" id="TIGR00017">
    <property type="entry name" value="cmk"/>
    <property type="match status" value="1"/>
</dbReference>
<keyword evidence="12" id="KW-1185">Reference proteome</keyword>
<dbReference type="EC" id="2.7.4.25" evidence="8"/>
<dbReference type="EMBL" id="BROH01000008">
    <property type="protein sequence ID" value="GKY88926.1"/>
    <property type="molecule type" value="Genomic_DNA"/>
</dbReference>
<evidence type="ECO:0000256" key="1">
    <source>
        <dbReference type="ARBA" id="ARBA00009427"/>
    </source>
</evidence>
<comment type="catalytic activity">
    <reaction evidence="6 8">
        <text>dCMP + ATP = dCDP + ADP</text>
        <dbReference type="Rhea" id="RHEA:25094"/>
        <dbReference type="ChEBI" id="CHEBI:30616"/>
        <dbReference type="ChEBI" id="CHEBI:57566"/>
        <dbReference type="ChEBI" id="CHEBI:58593"/>
        <dbReference type="ChEBI" id="CHEBI:456216"/>
        <dbReference type="EC" id="2.7.4.25"/>
    </reaction>
</comment>
<dbReference type="Pfam" id="PF02224">
    <property type="entry name" value="Cytidylate_kin"/>
    <property type="match status" value="2"/>
</dbReference>
<comment type="subcellular location">
    <subcellularLocation>
        <location evidence="8">Cytoplasm</location>
    </subcellularLocation>
</comment>
<comment type="similarity">
    <text evidence="1 8">Belongs to the cytidylate kinase family. Type 1 subfamily.</text>
</comment>
<accession>A0ABQ5LX26</accession>
<organism evidence="11 12">
    <name type="scientific">Sinisalibacter aestuarii</name>
    <dbReference type="NCBI Taxonomy" id="2949426"/>
    <lineage>
        <taxon>Bacteria</taxon>
        <taxon>Pseudomonadati</taxon>
        <taxon>Pseudomonadota</taxon>
        <taxon>Alphaproteobacteria</taxon>
        <taxon>Rhodobacterales</taxon>
        <taxon>Roseobacteraceae</taxon>
        <taxon>Sinisalibacter</taxon>
    </lineage>
</organism>
<name>A0ABQ5LX26_9RHOB</name>
<keyword evidence="9" id="KW-0472">Membrane</keyword>
<evidence type="ECO:0000256" key="5">
    <source>
        <dbReference type="ARBA" id="ARBA00022840"/>
    </source>
</evidence>
<feature type="binding site" evidence="8">
    <location>
        <begin position="187"/>
        <end position="195"/>
    </location>
    <ligand>
        <name>ATP</name>
        <dbReference type="ChEBI" id="CHEBI:30616"/>
    </ligand>
</feature>
<comment type="caution">
    <text evidence="11">The sequence shown here is derived from an EMBL/GenBank/DDBJ whole genome shotgun (WGS) entry which is preliminary data.</text>
</comment>
<feature type="domain" description="Cytidylate kinase" evidence="10">
    <location>
        <begin position="183"/>
        <end position="219"/>
    </location>
</feature>
<evidence type="ECO:0000313" key="11">
    <source>
        <dbReference type="EMBL" id="GKY88926.1"/>
    </source>
</evidence>
<dbReference type="Gene3D" id="3.40.50.300">
    <property type="entry name" value="P-loop containing nucleotide triphosphate hydrolases"/>
    <property type="match status" value="1"/>
</dbReference>
<evidence type="ECO:0000256" key="7">
    <source>
        <dbReference type="ARBA" id="ARBA00048478"/>
    </source>
</evidence>
<evidence type="ECO:0000256" key="3">
    <source>
        <dbReference type="ARBA" id="ARBA00022741"/>
    </source>
</evidence>
<protein>
    <recommendedName>
        <fullName evidence="8">Cytidylate kinase</fullName>
        <shortName evidence="8">CK</shortName>
        <ecNumber evidence="8">2.7.4.25</ecNumber>
    </recommendedName>
    <alternativeName>
        <fullName evidence="8">Cytidine monophosphate kinase</fullName>
        <shortName evidence="8">CMP kinase</shortName>
    </alternativeName>
</protein>
<keyword evidence="9" id="KW-0812">Transmembrane</keyword>
<feature type="transmembrane region" description="Helical" evidence="9">
    <location>
        <begin position="153"/>
        <end position="172"/>
    </location>
</feature>
<dbReference type="Proteomes" id="UP001144205">
    <property type="component" value="Unassembled WGS sequence"/>
</dbReference>
<feature type="domain" description="Cytidylate kinase" evidence="10">
    <location>
        <begin position="233"/>
        <end position="375"/>
    </location>
</feature>
<gene>
    <name evidence="8" type="primary">cmk</name>
    <name evidence="11" type="ORF">STA1M1_27950</name>
</gene>
<evidence type="ECO:0000313" key="12">
    <source>
        <dbReference type="Proteomes" id="UP001144205"/>
    </source>
</evidence>
<comment type="catalytic activity">
    <reaction evidence="7 8">
        <text>CMP + ATP = CDP + ADP</text>
        <dbReference type="Rhea" id="RHEA:11600"/>
        <dbReference type="ChEBI" id="CHEBI:30616"/>
        <dbReference type="ChEBI" id="CHEBI:58069"/>
        <dbReference type="ChEBI" id="CHEBI:60377"/>
        <dbReference type="ChEBI" id="CHEBI:456216"/>
        <dbReference type="EC" id="2.7.4.25"/>
    </reaction>
</comment>
<keyword evidence="2 8" id="KW-0808">Transferase</keyword>
<dbReference type="InterPro" id="IPR027417">
    <property type="entry name" value="P-loop_NTPase"/>
</dbReference>
<dbReference type="HAMAP" id="MF_00238">
    <property type="entry name" value="Cytidyl_kinase_type1"/>
    <property type="match status" value="1"/>
</dbReference>
<feature type="transmembrane region" description="Helical" evidence="9">
    <location>
        <begin position="97"/>
        <end position="118"/>
    </location>
</feature>
<evidence type="ECO:0000256" key="4">
    <source>
        <dbReference type="ARBA" id="ARBA00022777"/>
    </source>
</evidence>
<feature type="transmembrane region" description="Helical" evidence="9">
    <location>
        <begin position="6"/>
        <end position="25"/>
    </location>
</feature>
<dbReference type="InterPro" id="IPR011994">
    <property type="entry name" value="Cytidylate_kinase_dom"/>
</dbReference>
<evidence type="ECO:0000259" key="10">
    <source>
        <dbReference type="Pfam" id="PF02224"/>
    </source>
</evidence>